<accession>A0A3L8PTM2</accession>
<reference evidence="1 2" key="1">
    <citation type="submission" date="2018-09" db="EMBL/GenBank/DDBJ databases">
        <title>Phylogeny of the Shewanellaceae, and recommendation for two new genera, Pseudoshewanella and Parashewanella.</title>
        <authorList>
            <person name="Wang G."/>
        </authorList>
    </citation>
    <scope>NUCLEOTIDE SEQUENCE [LARGE SCALE GENOMIC DNA]</scope>
    <source>
        <strain evidence="1 2">C51</strain>
    </source>
</reference>
<gene>
    <name evidence="1" type="ORF">D5018_19850</name>
</gene>
<dbReference type="RefSeq" id="WP_121840722.1">
    <property type="nucleotide sequence ID" value="NZ_ML014864.1"/>
</dbReference>
<sequence length="182" mass="20922">MRTNISLRSPVLDSDEMIENWISCNEGYQESFEGLLTRFPHVKTHLLCFAELLTDSIFIHESPLFDICLSQAMSRFILAEACKGAPLAIEKFFDSLVSTTEVSLKNIWIVDQDNEGWSIKQDICFLHWLMENPLRVFALEDGLLRVEKHKSSFIDVSNFDDIRRLIMLPKKAEDQGVIQIGL</sequence>
<protein>
    <submittedName>
        <fullName evidence="1">Uncharacterized protein</fullName>
    </submittedName>
</protein>
<evidence type="ECO:0000313" key="1">
    <source>
        <dbReference type="EMBL" id="RLV57953.1"/>
    </source>
</evidence>
<organism evidence="1 2">
    <name type="scientific">Parashewanella curva</name>
    <dbReference type="NCBI Taxonomy" id="2338552"/>
    <lineage>
        <taxon>Bacteria</taxon>
        <taxon>Pseudomonadati</taxon>
        <taxon>Pseudomonadota</taxon>
        <taxon>Gammaproteobacteria</taxon>
        <taxon>Alteromonadales</taxon>
        <taxon>Shewanellaceae</taxon>
        <taxon>Parashewanella</taxon>
    </lineage>
</organism>
<evidence type="ECO:0000313" key="2">
    <source>
        <dbReference type="Proteomes" id="UP000281474"/>
    </source>
</evidence>
<dbReference type="Proteomes" id="UP000281474">
    <property type="component" value="Unassembled WGS sequence"/>
</dbReference>
<comment type="caution">
    <text evidence="1">The sequence shown here is derived from an EMBL/GenBank/DDBJ whole genome shotgun (WGS) entry which is preliminary data.</text>
</comment>
<dbReference type="EMBL" id="QZEI01000115">
    <property type="protein sequence ID" value="RLV57953.1"/>
    <property type="molecule type" value="Genomic_DNA"/>
</dbReference>
<dbReference type="OrthoDB" id="6101842at2"/>
<proteinExistence type="predicted"/>
<keyword evidence="2" id="KW-1185">Reference proteome</keyword>
<name>A0A3L8PTM2_9GAMM</name>
<dbReference type="AlphaFoldDB" id="A0A3L8PTM2"/>